<keyword evidence="6" id="KW-0472">Membrane</keyword>
<evidence type="ECO:0000313" key="8">
    <source>
        <dbReference type="EMBL" id="MCS4488884.1"/>
    </source>
</evidence>
<evidence type="ECO:0000313" key="9">
    <source>
        <dbReference type="Proteomes" id="UP001206548"/>
    </source>
</evidence>
<accession>A0ABT2F8Y6</accession>
<evidence type="ECO:0000256" key="1">
    <source>
        <dbReference type="ARBA" id="ARBA00022512"/>
    </source>
</evidence>
<feature type="compositionally biased region" description="Basic and acidic residues" evidence="5">
    <location>
        <begin position="1"/>
        <end position="19"/>
    </location>
</feature>
<sequence length="71" mass="7621">DDKPETKQTHSDEIPKKEVTTAPRSQTPKTVAKQAVLPSTGEEHDSEVATISGLALLLSAIGLAGKRRRND</sequence>
<proteinExistence type="predicted"/>
<evidence type="ECO:0000256" key="3">
    <source>
        <dbReference type="ARBA" id="ARBA00022729"/>
    </source>
</evidence>
<evidence type="ECO:0000256" key="5">
    <source>
        <dbReference type="SAM" id="MobiDB-lite"/>
    </source>
</evidence>
<reference evidence="8 9" key="1">
    <citation type="journal article" date="2023" name="Int. J. Syst. Evol. Microbiol.">
        <title>Streptococcus sciuri sp. nov., Staphylococcus marylandisciuri sp. nov. and Staphylococcus americanisciuri sp. nov., isolated from faeces of eastern grey squirrel (Sciurus carolinensis).</title>
        <authorList>
            <person name="Volokhov D.V."/>
            <person name="Zagorodnyaya T.A."/>
            <person name="Furtak V.A."/>
            <person name="Nattanmai G."/>
            <person name="Randall L."/>
            <person name="Jose S."/>
            <person name="Gao Y."/>
            <person name="Eisenberg T."/>
            <person name="Delmonte P."/>
            <person name="Blom J."/>
            <person name="Mitchell K.K."/>
        </authorList>
    </citation>
    <scope>NUCLEOTIDE SEQUENCE [LARGE SCALE GENOMIC DNA]</scope>
    <source>
        <strain evidence="8 9">SQ9-PEA</strain>
    </source>
</reference>
<dbReference type="RefSeq" id="WP_259139305.1">
    <property type="nucleotide sequence ID" value="NZ_JANUXX010000011.1"/>
</dbReference>
<feature type="region of interest" description="Disordered" evidence="5">
    <location>
        <begin position="1"/>
        <end position="45"/>
    </location>
</feature>
<gene>
    <name evidence="8" type="ORF">NXS10_07960</name>
</gene>
<keyword evidence="3" id="KW-0732">Signal</keyword>
<evidence type="ECO:0000256" key="6">
    <source>
        <dbReference type="SAM" id="Phobius"/>
    </source>
</evidence>
<dbReference type="InterPro" id="IPR019931">
    <property type="entry name" value="LPXTG_anchor"/>
</dbReference>
<dbReference type="Pfam" id="PF00746">
    <property type="entry name" value="Gram_pos_anchor"/>
    <property type="match status" value="1"/>
</dbReference>
<evidence type="ECO:0000259" key="7">
    <source>
        <dbReference type="PROSITE" id="PS50847"/>
    </source>
</evidence>
<dbReference type="EMBL" id="JANUXX010000011">
    <property type="protein sequence ID" value="MCS4488884.1"/>
    <property type="molecule type" value="Genomic_DNA"/>
</dbReference>
<evidence type="ECO:0000256" key="2">
    <source>
        <dbReference type="ARBA" id="ARBA00022525"/>
    </source>
</evidence>
<feature type="transmembrane region" description="Helical" evidence="6">
    <location>
        <begin position="48"/>
        <end position="65"/>
    </location>
</feature>
<evidence type="ECO:0000256" key="4">
    <source>
        <dbReference type="ARBA" id="ARBA00023088"/>
    </source>
</evidence>
<organism evidence="8 9">
    <name type="scientific">Streptococcus sciuri</name>
    <dbReference type="NCBI Taxonomy" id="2973939"/>
    <lineage>
        <taxon>Bacteria</taxon>
        <taxon>Bacillati</taxon>
        <taxon>Bacillota</taxon>
        <taxon>Bacilli</taxon>
        <taxon>Lactobacillales</taxon>
        <taxon>Streptococcaceae</taxon>
        <taxon>Streptococcus</taxon>
    </lineage>
</organism>
<comment type="caution">
    <text evidence="8">The sequence shown here is derived from an EMBL/GenBank/DDBJ whole genome shotgun (WGS) entry which is preliminary data.</text>
</comment>
<keyword evidence="2" id="KW-0964">Secreted</keyword>
<keyword evidence="4" id="KW-0572">Peptidoglycan-anchor</keyword>
<keyword evidence="9" id="KW-1185">Reference proteome</keyword>
<keyword evidence="6" id="KW-1133">Transmembrane helix</keyword>
<feature type="non-terminal residue" evidence="8">
    <location>
        <position position="1"/>
    </location>
</feature>
<dbReference type="NCBIfam" id="TIGR01167">
    <property type="entry name" value="LPXTG_anchor"/>
    <property type="match status" value="1"/>
</dbReference>
<name>A0ABT2F8Y6_9STRE</name>
<dbReference type="Proteomes" id="UP001206548">
    <property type="component" value="Unassembled WGS sequence"/>
</dbReference>
<keyword evidence="6" id="KW-0812">Transmembrane</keyword>
<protein>
    <submittedName>
        <fullName evidence="8">LPXTG cell wall anchor domain-containing protein</fullName>
    </submittedName>
</protein>
<keyword evidence="1" id="KW-0134">Cell wall</keyword>
<feature type="domain" description="Gram-positive cocci surface proteins LPxTG" evidence="7">
    <location>
        <begin position="37"/>
        <end position="71"/>
    </location>
</feature>
<dbReference type="PROSITE" id="PS50847">
    <property type="entry name" value="GRAM_POS_ANCHORING"/>
    <property type="match status" value="1"/>
</dbReference>